<proteinExistence type="predicted"/>
<reference evidence="1" key="1">
    <citation type="journal article" date="2020" name="Stud. Mycol.">
        <title>101 Dothideomycetes genomes: a test case for predicting lifestyles and emergence of pathogens.</title>
        <authorList>
            <person name="Haridas S."/>
            <person name="Albert R."/>
            <person name="Binder M."/>
            <person name="Bloem J."/>
            <person name="Labutti K."/>
            <person name="Salamov A."/>
            <person name="Andreopoulos B."/>
            <person name="Baker S."/>
            <person name="Barry K."/>
            <person name="Bills G."/>
            <person name="Bluhm B."/>
            <person name="Cannon C."/>
            <person name="Castanera R."/>
            <person name="Culley D."/>
            <person name="Daum C."/>
            <person name="Ezra D."/>
            <person name="Gonzalez J."/>
            <person name="Henrissat B."/>
            <person name="Kuo A."/>
            <person name="Liang C."/>
            <person name="Lipzen A."/>
            <person name="Lutzoni F."/>
            <person name="Magnuson J."/>
            <person name="Mondo S."/>
            <person name="Nolan M."/>
            <person name="Ohm R."/>
            <person name="Pangilinan J."/>
            <person name="Park H.-J."/>
            <person name="Ramirez L."/>
            <person name="Alfaro M."/>
            <person name="Sun H."/>
            <person name="Tritt A."/>
            <person name="Yoshinaga Y."/>
            <person name="Zwiers L.-H."/>
            <person name="Turgeon B."/>
            <person name="Goodwin S."/>
            <person name="Spatafora J."/>
            <person name="Crous P."/>
            <person name="Grigoriev I."/>
        </authorList>
    </citation>
    <scope>NUCLEOTIDE SEQUENCE</scope>
    <source>
        <strain evidence="1">CBS 116005</strain>
    </source>
</reference>
<accession>A0A6G1L895</accession>
<sequence length="135" mass="14796">MYLHQPTSRSVQTSTSGAAFINQNGKAQVQAHKSLYEGGRATQTYSLLHLITAVLDCKSQLVGNLKTGKVTQCFGRVSIVNETAETIYDVFPSCPNQKCMHKILPLKRKRLSVYKQDLSPNGGAIPGTLRKSKTT</sequence>
<keyword evidence="2" id="KW-1185">Reference proteome</keyword>
<evidence type="ECO:0000313" key="2">
    <source>
        <dbReference type="Proteomes" id="UP000799436"/>
    </source>
</evidence>
<dbReference type="EMBL" id="ML995836">
    <property type="protein sequence ID" value="KAF2769153.1"/>
    <property type="molecule type" value="Genomic_DNA"/>
</dbReference>
<name>A0A6G1L895_9PEZI</name>
<dbReference type="OrthoDB" id="8191639at2759"/>
<gene>
    <name evidence="1" type="ORF">EJ03DRAFT_99128</name>
</gene>
<evidence type="ECO:0000313" key="1">
    <source>
        <dbReference type="EMBL" id="KAF2769153.1"/>
    </source>
</evidence>
<protein>
    <submittedName>
        <fullName evidence="1">Uncharacterized protein</fullName>
    </submittedName>
</protein>
<organism evidence="1 2">
    <name type="scientific">Teratosphaeria nubilosa</name>
    <dbReference type="NCBI Taxonomy" id="161662"/>
    <lineage>
        <taxon>Eukaryota</taxon>
        <taxon>Fungi</taxon>
        <taxon>Dikarya</taxon>
        <taxon>Ascomycota</taxon>
        <taxon>Pezizomycotina</taxon>
        <taxon>Dothideomycetes</taxon>
        <taxon>Dothideomycetidae</taxon>
        <taxon>Mycosphaerellales</taxon>
        <taxon>Teratosphaeriaceae</taxon>
        <taxon>Teratosphaeria</taxon>
    </lineage>
</organism>
<dbReference type="Proteomes" id="UP000799436">
    <property type="component" value="Unassembled WGS sequence"/>
</dbReference>
<dbReference type="AlphaFoldDB" id="A0A6G1L895"/>